<dbReference type="Proteomes" id="UP000176405">
    <property type="component" value="Unassembled WGS sequence"/>
</dbReference>
<comment type="caution">
    <text evidence="1">The sequence shown here is derived from an EMBL/GenBank/DDBJ whole genome shotgun (WGS) entry which is preliminary data.</text>
</comment>
<dbReference type="AlphaFoldDB" id="A0A1F5K0G3"/>
<reference evidence="1 2" key="1">
    <citation type="journal article" date="2016" name="Nat. Commun.">
        <title>Thousands of microbial genomes shed light on interconnected biogeochemical processes in an aquifer system.</title>
        <authorList>
            <person name="Anantharaman K."/>
            <person name="Brown C.T."/>
            <person name="Hug L.A."/>
            <person name="Sharon I."/>
            <person name="Castelle C.J."/>
            <person name="Probst A.J."/>
            <person name="Thomas B.C."/>
            <person name="Singh A."/>
            <person name="Wilkins M.J."/>
            <person name="Karaoz U."/>
            <person name="Brodie E.L."/>
            <person name="Williams K.H."/>
            <person name="Hubbard S.S."/>
            <person name="Banfield J.F."/>
        </authorList>
    </citation>
    <scope>NUCLEOTIDE SEQUENCE [LARGE SCALE GENOMIC DNA]</scope>
</reference>
<evidence type="ECO:0000313" key="1">
    <source>
        <dbReference type="EMBL" id="OGE34394.1"/>
    </source>
</evidence>
<accession>A0A1F5K0G3</accession>
<protein>
    <submittedName>
        <fullName evidence="1">Uncharacterized protein</fullName>
    </submittedName>
</protein>
<dbReference type="STRING" id="1797780.A3E45_02260"/>
<sequence>MSAIGAKYKWKEGKILHASRLWKAPSKRRIPRILIEDRVKEVGVKVSLAEPWMIFEETNLKSSEIVTDEAVELEFYLGRYYLLPEKFSRQDTYEWLKKGNILLLWAVENKYFVREFEG</sequence>
<proteinExistence type="predicted"/>
<gene>
    <name evidence="1" type="ORF">A3E45_02260</name>
</gene>
<name>A0A1F5K0G3_9BACT</name>
<evidence type="ECO:0000313" key="2">
    <source>
        <dbReference type="Proteomes" id="UP000176405"/>
    </source>
</evidence>
<dbReference type="EMBL" id="MFDH01000036">
    <property type="protein sequence ID" value="OGE34394.1"/>
    <property type="molecule type" value="Genomic_DNA"/>
</dbReference>
<organism evidence="1 2">
    <name type="scientific">Candidatus Daviesbacteria bacterium RIFCSPHIGHO2_12_FULL_43_11</name>
    <dbReference type="NCBI Taxonomy" id="1797780"/>
    <lineage>
        <taxon>Bacteria</taxon>
        <taxon>Candidatus Daviesiibacteriota</taxon>
    </lineage>
</organism>